<evidence type="ECO:0000313" key="1">
    <source>
        <dbReference type="EMBL" id="KAJ8130648.1"/>
    </source>
</evidence>
<name>A0ACC2JTS0_9PEZI</name>
<evidence type="ECO:0000313" key="2">
    <source>
        <dbReference type="Proteomes" id="UP001153332"/>
    </source>
</evidence>
<sequence>MAQGRRRTREKDSDDEFDLPARTPQEASKDIEDKPEDILARIVEESLDFSDDKSEAVESFYNRYKETFKKQETRRRTPEPGNILHVLAKVRIQPGLSPSYWTKEKLTQFLRWILGRHWALLESKIEESEWFPLHTAFRNENHAFIEAIIKFEGLKNAKAVFSQEKKARNYVQVAILAESPLLPVIAKKCAELTLPVWNGNPKAIGKGSETPLHIAVRRVLPVVAKLLSNYLLAKPGTQYYSPIAELYSKWKLECATEQGNKNYNASLTTTTQQHDPSTPGFTATPLNDMEPKPIDNKLPINIPRECVAQLLLRLIKYQQSQKSMSQVDVVKLFISLSETSLESQSVTTKKEAGETPYQERLARLEDAWEDINMALQGDKITVNNSGLGDEDALQMVINDDPIADTIRYHCLRHFDRDKIARCLYKPGGDLLTERHIDFDLAGLRNPAISNAFLKRLAKHLRFESILKYVALPKLELEDYSTDTEERRDNSQRVSSQRLTDLRAVFQWLRDNNVRRILKVTVVDYGSPCHSDAVIENALQGFQVETWDWKKVDLCTDVISNSTPMARHVSLYSSCNNAVLMGWASSDGLANREKFPKGQEGDRRAIYIDEFVRKIQAIPIPESDGKNITVEHHLDDGKISFAADFKNNEISEQQ</sequence>
<organism evidence="1 2">
    <name type="scientific">Lasiodiplodia mahajangana</name>
    <dbReference type="NCBI Taxonomy" id="1108764"/>
    <lineage>
        <taxon>Eukaryota</taxon>
        <taxon>Fungi</taxon>
        <taxon>Dikarya</taxon>
        <taxon>Ascomycota</taxon>
        <taxon>Pezizomycotina</taxon>
        <taxon>Dothideomycetes</taxon>
        <taxon>Dothideomycetes incertae sedis</taxon>
        <taxon>Botryosphaeriales</taxon>
        <taxon>Botryosphaeriaceae</taxon>
        <taxon>Lasiodiplodia</taxon>
    </lineage>
</organism>
<keyword evidence="2" id="KW-1185">Reference proteome</keyword>
<comment type="caution">
    <text evidence="1">The sequence shown here is derived from an EMBL/GenBank/DDBJ whole genome shotgun (WGS) entry which is preliminary data.</text>
</comment>
<dbReference type="Proteomes" id="UP001153332">
    <property type="component" value="Unassembled WGS sequence"/>
</dbReference>
<gene>
    <name evidence="1" type="ORF">O1611_g2982</name>
</gene>
<accession>A0ACC2JTS0</accession>
<protein>
    <submittedName>
        <fullName evidence="1">Uncharacterized protein</fullName>
    </submittedName>
</protein>
<reference evidence="1" key="1">
    <citation type="submission" date="2022-12" db="EMBL/GenBank/DDBJ databases">
        <title>Genome Sequence of Lasiodiplodia mahajangana.</title>
        <authorList>
            <person name="Buettner E."/>
        </authorList>
    </citation>
    <scope>NUCLEOTIDE SEQUENCE</scope>
    <source>
        <strain evidence="1">VT137</strain>
    </source>
</reference>
<dbReference type="EMBL" id="JAPUUL010000453">
    <property type="protein sequence ID" value="KAJ8130648.1"/>
    <property type="molecule type" value="Genomic_DNA"/>
</dbReference>
<proteinExistence type="predicted"/>